<keyword evidence="2 6" id="KW-0812">Transmembrane</keyword>
<evidence type="ECO:0000256" key="6">
    <source>
        <dbReference type="SAM" id="Phobius"/>
    </source>
</evidence>
<dbReference type="GO" id="GO:0016236">
    <property type="term" value="P:macroautophagy"/>
    <property type="evidence" value="ECO:0007669"/>
    <property type="project" value="TreeGrafter"/>
</dbReference>
<dbReference type="OrthoDB" id="266518at2759"/>
<feature type="transmembrane region" description="Helical" evidence="6">
    <location>
        <begin position="228"/>
        <end position="250"/>
    </location>
</feature>
<dbReference type="Pfam" id="PF07264">
    <property type="entry name" value="EI24"/>
    <property type="match status" value="1"/>
</dbReference>
<keyword evidence="4 6" id="KW-0472">Membrane</keyword>
<dbReference type="EMBL" id="KZ819418">
    <property type="protein sequence ID" value="PWN40429.1"/>
    <property type="molecule type" value="Genomic_DNA"/>
</dbReference>
<dbReference type="Proteomes" id="UP000245783">
    <property type="component" value="Unassembled WGS sequence"/>
</dbReference>
<dbReference type="PANTHER" id="PTHR21389:SF0">
    <property type="entry name" value="ETOPOSIDE-INDUCED PROTEIN 2.4 HOMOLOG"/>
    <property type="match status" value="1"/>
</dbReference>
<dbReference type="GeneID" id="37034436"/>
<dbReference type="GO" id="GO:0016020">
    <property type="term" value="C:membrane"/>
    <property type="evidence" value="ECO:0007669"/>
    <property type="project" value="UniProtKB-SubCell"/>
</dbReference>
<feature type="transmembrane region" description="Helical" evidence="6">
    <location>
        <begin position="140"/>
        <end position="167"/>
    </location>
</feature>
<feature type="transmembrane region" description="Helical" evidence="6">
    <location>
        <begin position="203"/>
        <end position="222"/>
    </location>
</feature>
<reference evidence="7 8" key="1">
    <citation type="journal article" date="2018" name="Mol. Biol. Evol.">
        <title>Broad Genomic Sampling Reveals a Smut Pathogenic Ancestry of the Fungal Clade Ustilaginomycotina.</title>
        <authorList>
            <person name="Kijpornyongpan T."/>
            <person name="Mondo S.J."/>
            <person name="Barry K."/>
            <person name="Sandor L."/>
            <person name="Lee J."/>
            <person name="Lipzen A."/>
            <person name="Pangilinan J."/>
            <person name="LaButti K."/>
            <person name="Hainaut M."/>
            <person name="Henrissat B."/>
            <person name="Grigoriev I.V."/>
            <person name="Spatafora J.W."/>
            <person name="Aime M.C."/>
        </authorList>
    </citation>
    <scope>NUCLEOTIDE SEQUENCE [LARGE SCALE GENOMIC DNA]</scope>
    <source>
        <strain evidence="7 8">MCA 4658</strain>
    </source>
</reference>
<feature type="transmembrane region" description="Helical" evidence="6">
    <location>
        <begin position="262"/>
        <end position="278"/>
    </location>
</feature>
<protein>
    <recommendedName>
        <fullName evidence="9">EI24-domain-containing protein</fullName>
    </recommendedName>
</protein>
<keyword evidence="3 6" id="KW-1133">Transmembrane helix</keyword>
<feature type="transmembrane region" description="Helical" evidence="6">
    <location>
        <begin position="284"/>
        <end position="303"/>
    </location>
</feature>
<feature type="transmembrane region" description="Helical" evidence="6">
    <location>
        <begin position="98"/>
        <end position="120"/>
    </location>
</feature>
<dbReference type="InterPro" id="IPR059112">
    <property type="entry name" value="CysZ/EI24"/>
</dbReference>
<sequence length="467" mass="50486">MSSRRPTHRGPQLSLSASIDLDVEGGANARLDESYDAGWRTEDLPWSAKGPASSLPSLNMVESAKAHLSWARDGWVDGMRWSEAARVIRRSPDVRNGLAKGSILSLAVVGAIFFFEIAFFPSHLFQRQQGESATGFGHVFFLYPLLGLCYFLAASWTVDVANAVYAIRRGNVGHLRGMSVGVADAVKLPAGTSRRILEESYRVILVLNYVLICYLLDLVPYIGRPLAFFFMSFIDAYYCFEQAWIARGWSLDRRMRYAESRWAYFVAFGLPSTLVSFFHPSPLLNVMLFMVCFPFCTVLAMLASPQPRVAPTGGSAMTPTSAGGAGMSGVAQLSRLLPPRLPIFWLTIHAHRLLLKAFPPPPERGYVPPVPNRWGNSRNATPASRMYGGVGMGMDSTSSGVDGRRSAAQVVGGAWGAAPTAAANGAATPPHANGASPFVAAPHVNGASHIPPPPKGPPRLTPGKKKE</sequence>
<dbReference type="PANTHER" id="PTHR21389">
    <property type="entry name" value="P53 INDUCED PROTEIN"/>
    <property type="match status" value="1"/>
</dbReference>
<gene>
    <name evidence="7" type="ORF">IE81DRAFT_316664</name>
</gene>
<evidence type="ECO:0000256" key="4">
    <source>
        <dbReference type="ARBA" id="ARBA00023136"/>
    </source>
</evidence>
<feature type="compositionally biased region" description="Pro residues" evidence="5">
    <location>
        <begin position="450"/>
        <end position="460"/>
    </location>
</feature>
<dbReference type="AlphaFoldDB" id="A0A316VS05"/>
<keyword evidence="8" id="KW-1185">Reference proteome</keyword>
<evidence type="ECO:0000256" key="5">
    <source>
        <dbReference type="SAM" id="MobiDB-lite"/>
    </source>
</evidence>
<evidence type="ECO:0000256" key="2">
    <source>
        <dbReference type="ARBA" id="ARBA00022692"/>
    </source>
</evidence>
<evidence type="ECO:0000313" key="7">
    <source>
        <dbReference type="EMBL" id="PWN40429.1"/>
    </source>
</evidence>
<feature type="compositionally biased region" description="Low complexity" evidence="5">
    <location>
        <begin position="421"/>
        <end position="435"/>
    </location>
</feature>
<accession>A0A316VS05</accession>
<evidence type="ECO:0000256" key="1">
    <source>
        <dbReference type="ARBA" id="ARBA00004141"/>
    </source>
</evidence>
<name>A0A316VS05_9BASI</name>
<dbReference type="GO" id="GO:0005783">
    <property type="term" value="C:endoplasmic reticulum"/>
    <property type="evidence" value="ECO:0007669"/>
    <property type="project" value="TreeGrafter"/>
</dbReference>
<dbReference type="RefSeq" id="XP_025367589.1">
    <property type="nucleotide sequence ID" value="XM_025512566.1"/>
</dbReference>
<feature type="region of interest" description="Disordered" evidence="5">
    <location>
        <begin position="421"/>
        <end position="467"/>
    </location>
</feature>
<organism evidence="7 8">
    <name type="scientific">Ceraceosorus guamensis</name>
    <dbReference type="NCBI Taxonomy" id="1522189"/>
    <lineage>
        <taxon>Eukaryota</taxon>
        <taxon>Fungi</taxon>
        <taxon>Dikarya</taxon>
        <taxon>Basidiomycota</taxon>
        <taxon>Ustilaginomycotina</taxon>
        <taxon>Exobasidiomycetes</taxon>
        <taxon>Ceraceosorales</taxon>
        <taxon>Ceraceosoraceae</taxon>
        <taxon>Ceraceosorus</taxon>
    </lineage>
</organism>
<evidence type="ECO:0000256" key="3">
    <source>
        <dbReference type="ARBA" id="ARBA00022989"/>
    </source>
</evidence>
<evidence type="ECO:0000313" key="8">
    <source>
        <dbReference type="Proteomes" id="UP000245783"/>
    </source>
</evidence>
<evidence type="ECO:0008006" key="9">
    <source>
        <dbReference type="Google" id="ProtNLM"/>
    </source>
</evidence>
<proteinExistence type="predicted"/>
<dbReference type="InParanoid" id="A0A316VS05"/>
<comment type="subcellular location">
    <subcellularLocation>
        <location evidence="1">Membrane</location>
        <topology evidence="1">Multi-pass membrane protein</topology>
    </subcellularLocation>
</comment>